<keyword evidence="2" id="KW-1185">Reference proteome</keyword>
<evidence type="ECO:0000313" key="1">
    <source>
        <dbReference type="EMBL" id="ERT09983.1"/>
    </source>
</evidence>
<protein>
    <submittedName>
        <fullName evidence="1">Uncharacterized protein</fullName>
    </submittedName>
</protein>
<sequence>MFKMTTTTQKSIQTVTKQAVHCPNCGALAERWHYSDRTQTECGVCDYLMVTCPQTGNVIEAQAPGLYASNLQSVKSVVFDVK</sequence>
<comment type="caution">
    <text evidence="1">The sequence shown here is derived from an EMBL/GenBank/DDBJ whole genome shotgun (WGS) entry which is preliminary data.</text>
</comment>
<name>U7QQ41_9CYAN</name>
<gene>
    <name evidence="1" type="ORF">M595_0038</name>
</gene>
<accession>U7QQ41</accession>
<reference evidence="1 2" key="1">
    <citation type="journal article" date="2013" name="Front. Microbiol.">
        <title>Comparative genomic analyses of the cyanobacterium, Lyngbya aestuarii BL J, a powerful hydrogen producer.</title>
        <authorList>
            <person name="Kothari A."/>
            <person name="Vaughn M."/>
            <person name="Garcia-Pichel F."/>
        </authorList>
    </citation>
    <scope>NUCLEOTIDE SEQUENCE [LARGE SCALE GENOMIC DNA]</scope>
    <source>
        <strain evidence="1 2">BL J</strain>
    </source>
</reference>
<organism evidence="1 2">
    <name type="scientific">Lyngbya aestuarii BL J</name>
    <dbReference type="NCBI Taxonomy" id="1348334"/>
    <lineage>
        <taxon>Bacteria</taxon>
        <taxon>Bacillati</taxon>
        <taxon>Cyanobacteriota</taxon>
        <taxon>Cyanophyceae</taxon>
        <taxon>Oscillatoriophycideae</taxon>
        <taxon>Oscillatoriales</taxon>
        <taxon>Microcoleaceae</taxon>
        <taxon>Lyngbya</taxon>
    </lineage>
</organism>
<dbReference type="Proteomes" id="UP000017127">
    <property type="component" value="Unassembled WGS sequence"/>
</dbReference>
<evidence type="ECO:0000313" key="2">
    <source>
        <dbReference type="Proteomes" id="UP000017127"/>
    </source>
</evidence>
<proteinExistence type="predicted"/>
<dbReference type="EMBL" id="AUZM01000001">
    <property type="protein sequence ID" value="ERT09983.1"/>
    <property type="molecule type" value="Genomic_DNA"/>
</dbReference>
<dbReference type="AlphaFoldDB" id="U7QQ41"/>